<gene>
    <name evidence="1" type="ORF">CGGC5_v002773</name>
</gene>
<dbReference type="EMBL" id="ANPB02000002">
    <property type="protein sequence ID" value="KAF4488657.1"/>
    <property type="molecule type" value="Genomic_DNA"/>
</dbReference>
<reference evidence="1 2" key="2">
    <citation type="submission" date="2020-04" db="EMBL/GenBank/DDBJ databases">
        <title>Genome sequencing and assembly of multiple isolates from the Colletotrichum gloeosporioides species complex.</title>
        <authorList>
            <person name="Gan P."/>
            <person name="Shirasu K."/>
        </authorList>
    </citation>
    <scope>NUCLEOTIDE SEQUENCE [LARGE SCALE GENOMIC DNA]</scope>
    <source>
        <strain evidence="1 2">Nara gc5</strain>
    </source>
</reference>
<name>A0A7J6JEC9_COLFN</name>
<dbReference type="OrthoDB" id="5376804at2759"/>
<keyword evidence="2" id="KW-1185">Reference proteome</keyword>
<dbReference type="PANTHER" id="PTHR35394:SF5">
    <property type="entry name" value="DUF3176 DOMAIN-CONTAINING PROTEIN"/>
    <property type="match status" value="1"/>
</dbReference>
<proteinExistence type="predicted"/>
<dbReference type="Pfam" id="PF11374">
    <property type="entry name" value="DUF3176"/>
    <property type="match status" value="1"/>
</dbReference>
<dbReference type="GeneID" id="90979673"/>
<evidence type="ECO:0000313" key="1">
    <source>
        <dbReference type="EMBL" id="KAF4488657.1"/>
    </source>
</evidence>
<dbReference type="InParanoid" id="A0A7J6JEC9"/>
<protein>
    <submittedName>
        <fullName evidence="1">Uncharacterized protein</fullName>
    </submittedName>
</protein>
<reference evidence="1 2" key="1">
    <citation type="submission" date="2012-08" db="EMBL/GenBank/DDBJ databases">
        <authorList>
            <person name="Gan P.H.P."/>
            <person name="Ikeda K."/>
            <person name="Irieda H."/>
            <person name="Narusaka M."/>
            <person name="O'Connell R.J."/>
            <person name="Narusaka Y."/>
            <person name="Takano Y."/>
            <person name="Kubo Y."/>
            <person name="Shirasu K."/>
        </authorList>
    </citation>
    <scope>NUCLEOTIDE SEQUENCE [LARGE SCALE GENOMIC DNA]</scope>
    <source>
        <strain evidence="1 2">Nara gc5</strain>
    </source>
</reference>
<dbReference type="PANTHER" id="PTHR35394">
    <property type="entry name" value="DUF3176 DOMAIN-CONTAINING PROTEIN"/>
    <property type="match status" value="1"/>
</dbReference>
<organism evidence="1 2">
    <name type="scientific">Colletotrichum fructicola (strain Nara gc5)</name>
    <name type="common">Anthracnose fungus</name>
    <name type="synonym">Colletotrichum gloeosporioides (strain Nara gc5)</name>
    <dbReference type="NCBI Taxonomy" id="1213859"/>
    <lineage>
        <taxon>Eukaryota</taxon>
        <taxon>Fungi</taxon>
        <taxon>Dikarya</taxon>
        <taxon>Ascomycota</taxon>
        <taxon>Pezizomycotina</taxon>
        <taxon>Sordariomycetes</taxon>
        <taxon>Hypocreomycetidae</taxon>
        <taxon>Glomerellales</taxon>
        <taxon>Glomerellaceae</taxon>
        <taxon>Colletotrichum</taxon>
        <taxon>Colletotrichum gloeosporioides species complex</taxon>
    </lineage>
</organism>
<accession>A0A7J6JEC9</accession>
<comment type="caution">
    <text evidence="1">The sequence shown here is derived from an EMBL/GenBank/DDBJ whole genome shotgun (WGS) entry which is preliminary data.</text>
</comment>
<dbReference type="RefSeq" id="XP_066009407.1">
    <property type="nucleotide sequence ID" value="XM_066151034.1"/>
</dbReference>
<dbReference type="Proteomes" id="UP000011096">
    <property type="component" value="Unassembled WGS sequence"/>
</dbReference>
<sequence>MAIVILLSTHNGQVQPDFVDQVSINTLVAIFSTVLRASVLFIVTEVIGEMKWQWMESPRSLRDMEYFTNAGTGPWGSLKFLFFSWKPSVPLYHQVFIQNRC</sequence>
<evidence type="ECO:0000313" key="2">
    <source>
        <dbReference type="Proteomes" id="UP000011096"/>
    </source>
</evidence>
<dbReference type="AlphaFoldDB" id="A0A7J6JEC9"/>
<dbReference type="InterPro" id="IPR021514">
    <property type="entry name" value="DUF3176"/>
</dbReference>